<gene>
    <name evidence="2" type="ORF">CFD26_102227</name>
</gene>
<accession>A0A421CUC7</accession>
<reference evidence="2 3" key="1">
    <citation type="submission" date="2018-08" db="EMBL/GenBank/DDBJ databases">
        <title>Draft genome sequences of two Aspergillus turcosus clinical strains isolated from bronchoalveolar lavage fluid: one azole-susceptible and the other azole-resistant.</title>
        <authorList>
            <person name="Parent-Michaud M."/>
            <person name="Dufresne P.J."/>
            <person name="Fournier E."/>
            <person name="Martineau C."/>
            <person name="Moreira S."/>
            <person name="Perkins V."/>
            <person name="De Repentigny L."/>
            <person name="Dufresne S.F."/>
        </authorList>
    </citation>
    <scope>NUCLEOTIDE SEQUENCE [LARGE SCALE GENOMIC DNA]</scope>
    <source>
        <strain evidence="2">HMR AF 1038</strain>
    </source>
</reference>
<protein>
    <submittedName>
        <fullName evidence="2">Uncharacterized protein</fullName>
    </submittedName>
</protein>
<comment type="caution">
    <text evidence="2">The sequence shown here is derived from an EMBL/GenBank/DDBJ whole genome shotgun (WGS) entry which is preliminary data.</text>
</comment>
<sequence>MAGSLPFRRGETHCTALAEESLKAGMKRKKKNENKKKQTSDDDDDPERPAEEHNQLDNLRIGCYGLSHIGS</sequence>
<dbReference type="AlphaFoldDB" id="A0A421CUC7"/>
<evidence type="ECO:0000256" key="1">
    <source>
        <dbReference type="SAM" id="MobiDB-lite"/>
    </source>
</evidence>
<keyword evidence="3" id="KW-1185">Reference proteome</keyword>
<feature type="compositionally biased region" description="Basic residues" evidence="1">
    <location>
        <begin position="25"/>
        <end position="34"/>
    </location>
</feature>
<organism evidence="2 3">
    <name type="scientific">Aspergillus turcosus</name>
    <dbReference type="NCBI Taxonomy" id="1245748"/>
    <lineage>
        <taxon>Eukaryota</taxon>
        <taxon>Fungi</taxon>
        <taxon>Dikarya</taxon>
        <taxon>Ascomycota</taxon>
        <taxon>Pezizomycotina</taxon>
        <taxon>Eurotiomycetes</taxon>
        <taxon>Eurotiomycetidae</taxon>
        <taxon>Eurotiales</taxon>
        <taxon>Aspergillaceae</taxon>
        <taxon>Aspergillus</taxon>
        <taxon>Aspergillus subgen. Fumigati</taxon>
    </lineage>
</organism>
<evidence type="ECO:0000313" key="2">
    <source>
        <dbReference type="EMBL" id="RLL93360.1"/>
    </source>
</evidence>
<feature type="region of interest" description="Disordered" evidence="1">
    <location>
        <begin position="20"/>
        <end position="71"/>
    </location>
</feature>
<dbReference type="EMBL" id="NIDN02000328">
    <property type="protein sequence ID" value="RLL93360.1"/>
    <property type="molecule type" value="Genomic_DNA"/>
</dbReference>
<evidence type="ECO:0000313" key="3">
    <source>
        <dbReference type="Proteomes" id="UP000215289"/>
    </source>
</evidence>
<dbReference type="Proteomes" id="UP000215289">
    <property type="component" value="Unassembled WGS sequence"/>
</dbReference>
<name>A0A421CUC7_9EURO</name>
<proteinExistence type="predicted"/>